<dbReference type="EMBL" id="JACPUR010000002">
    <property type="protein sequence ID" value="MBI3126377.1"/>
    <property type="molecule type" value="Genomic_DNA"/>
</dbReference>
<proteinExistence type="predicted"/>
<dbReference type="Proteomes" id="UP000782312">
    <property type="component" value="Unassembled WGS sequence"/>
</dbReference>
<evidence type="ECO:0000313" key="2">
    <source>
        <dbReference type="Proteomes" id="UP000782312"/>
    </source>
</evidence>
<accession>A0A932HY95</accession>
<evidence type="ECO:0000313" key="1">
    <source>
        <dbReference type="EMBL" id="MBI3126377.1"/>
    </source>
</evidence>
<dbReference type="AlphaFoldDB" id="A0A932HY95"/>
<protein>
    <submittedName>
        <fullName evidence="1">Uncharacterized protein</fullName>
    </submittedName>
</protein>
<name>A0A932HY95_UNCTE</name>
<reference evidence="1" key="1">
    <citation type="submission" date="2020-07" db="EMBL/GenBank/DDBJ databases">
        <title>Huge and variable diversity of episymbiotic CPR bacteria and DPANN archaea in groundwater ecosystems.</title>
        <authorList>
            <person name="He C.Y."/>
            <person name="Keren R."/>
            <person name="Whittaker M."/>
            <person name="Farag I.F."/>
            <person name="Doudna J."/>
            <person name="Cate J.H.D."/>
            <person name="Banfield J.F."/>
        </authorList>
    </citation>
    <scope>NUCLEOTIDE SEQUENCE</scope>
    <source>
        <strain evidence="1">NC_groundwater_763_Ag_S-0.2um_68_21</strain>
    </source>
</reference>
<sequence length="129" mass="14693">MSDIPRVFREGGLHQMADLLVNPARSGIYLTRGRIRRMAREMGLRPGVQGRARMLENLFREAGLEGRAPELLGRLDAEAAAMIEDCRAWTRACPPAKAAWKDWIARARELRRHLREARRAAEKMQSSSQ</sequence>
<gene>
    <name evidence="1" type="ORF">HYZ11_02090</name>
</gene>
<organism evidence="1 2">
    <name type="scientific">Tectimicrobiota bacterium</name>
    <dbReference type="NCBI Taxonomy" id="2528274"/>
    <lineage>
        <taxon>Bacteria</taxon>
        <taxon>Pseudomonadati</taxon>
        <taxon>Nitrospinota/Tectimicrobiota group</taxon>
        <taxon>Candidatus Tectimicrobiota</taxon>
    </lineage>
</organism>
<comment type="caution">
    <text evidence="1">The sequence shown here is derived from an EMBL/GenBank/DDBJ whole genome shotgun (WGS) entry which is preliminary data.</text>
</comment>